<reference evidence="2 3" key="1">
    <citation type="journal article" date="2015" name="Genome Announc.">
        <title>Draft Genome Sequence of Norvancomycin-Producing Strain Amycolatopsis orientalis CPCC200066.</title>
        <authorList>
            <person name="Lei X."/>
            <person name="Yuan F."/>
            <person name="Shi Y."/>
            <person name="Li X."/>
            <person name="Wang L."/>
            <person name="Hong B."/>
        </authorList>
    </citation>
    <scope>NUCLEOTIDE SEQUENCE [LARGE SCALE GENOMIC DNA]</scope>
    <source>
        <strain evidence="2 3">B-37</strain>
    </source>
</reference>
<dbReference type="EMBL" id="CP016174">
    <property type="protein sequence ID" value="ANN19469.1"/>
    <property type="molecule type" value="Genomic_DNA"/>
</dbReference>
<evidence type="ECO:0000313" key="2">
    <source>
        <dbReference type="EMBL" id="ANN19469.1"/>
    </source>
</evidence>
<protein>
    <recommendedName>
        <fullName evidence="4">PE domain-containing protein</fullName>
    </recommendedName>
</protein>
<evidence type="ECO:0008006" key="4">
    <source>
        <dbReference type="Google" id="ProtNLM"/>
    </source>
</evidence>
<proteinExistence type="predicted"/>
<gene>
    <name evidence="2" type="ORF">SD37_30195</name>
</gene>
<organism evidence="2 3">
    <name type="scientific">Amycolatopsis orientalis</name>
    <name type="common">Nocardia orientalis</name>
    <dbReference type="NCBI Taxonomy" id="31958"/>
    <lineage>
        <taxon>Bacteria</taxon>
        <taxon>Bacillati</taxon>
        <taxon>Actinomycetota</taxon>
        <taxon>Actinomycetes</taxon>
        <taxon>Pseudonocardiales</taxon>
        <taxon>Pseudonocardiaceae</taxon>
        <taxon>Amycolatopsis</taxon>
    </lineage>
</organism>
<dbReference type="Proteomes" id="UP000093695">
    <property type="component" value="Chromosome"/>
</dbReference>
<accession>A0A193C4T9</accession>
<dbReference type="RefSeq" id="WP_044855501.1">
    <property type="nucleotide sequence ID" value="NZ_CP016174.1"/>
</dbReference>
<name>A0A193C4T9_AMYOR</name>
<dbReference type="KEGG" id="aori:SD37_30195"/>
<dbReference type="STRING" id="31958.SD37_30195"/>
<evidence type="ECO:0000313" key="3">
    <source>
        <dbReference type="Proteomes" id="UP000093695"/>
    </source>
</evidence>
<feature type="region of interest" description="Disordered" evidence="1">
    <location>
        <begin position="1"/>
        <end position="23"/>
    </location>
</feature>
<dbReference type="AlphaFoldDB" id="A0A193C4T9"/>
<keyword evidence="3" id="KW-1185">Reference proteome</keyword>
<sequence length="107" mass="11152">MTGDQGGTGKIDMSPEETTGQLNRLRAAGDTLEPAWLLQRGKIDAPERIGGGPLGRAFTALYSAPKTAVTGAMDQIPGIYRQLADNGGQAVQAYQSTDGAAAGQYNR</sequence>
<evidence type="ECO:0000256" key="1">
    <source>
        <dbReference type="SAM" id="MobiDB-lite"/>
    </source>
</evidence>